<comment type="catalytic activity">
    <reaction evidence="1">
        <text>adenosylcob(III)inamide + ATP = adenosylcob(III)inamide phosphate + ADP + H(+)</text>
        <dbReference type="Rhea" id="RHEA:15769"/>
        <dbReference type="ChEBI" id="CHEBI:2480"/>
        <dbReference type="ChEBI" id="CHEBI:15378"/>
        <dbReference type="ChEBI" id="CHEBI:30616"/>
        <dbReference type="ChEBI" id="CHEBI:58502"/>
        <dbReference type="ChEBI" id="CHEBI:456216"/>
        <dbReference type="EC" id="2.7.1.156"/>
    </reaction>
</comment>
<comment type="catalytic activity">
    <reaction evidence="2">
        <text>adenosylcob(III)inamide phosphate + GTP + H(+) = adenosylcob(III)inamide-GDP + diphosphate</text>
        <dbReference type="Rhea" id="RHEA:22712"/>
        <dbReference type="ChEBI" id="CHEBI:15378"/>
        <dbReference type="ChEBI" id="CHEBI:33019"/>
        <dbReference type="ChEBI" id="CHEBI:37565"/>
        <dbReference type="ChEBI" id="CHEBI:58502"/>
        <dbReference type="ChEBI" id="CHEBI:60487"/>
        <dbReference type="EC" id="2.7.7.62"/>
    </reaction>
</comment>
<dbReference type="InterPro" id="IPR003203">
    <property type="entry name" value="CobU/CobP"/>
</dbReference>
<dbReference type="EC" id="2.7.7.62" evidence="9"/>
<dbReference type="Gene3D" id="3.40.50.300">
    <property type="entry name" value="P-loop containing nucleotide triphosphate hydrolases"/>
    <property type="match status" value="1"/>
</dbReference>
<dbReference type="GO" id="GO:0009236">
    <property type="term" value="P:cobalamin biosynthetic process"/>
    <property type="evidence" value="ECO:0007669"/>
    <property type="project" value="UniProtKB-KW"/>
</dbReference>
<organism evidence="18">
    <name type="scientific">marine sediment metagenome</name>
    <dbReference type="NCBI Taxonomy" id="412755"/>
    <lineage>
        <taxon>unclassified sequences</taxon>
        <taxon>metagenomes</taxon>
        <taxon>ecological metagenomes</taxon>
    </lineage>
</organism>
<proteinExistence type="inferred from homology"/>
<dbReference type="GO" id="GO:0043752">
    <property type="term" value="F:adenosylcobinamide kinase activity"/>
    <property type="evidence" value="ECO:0007669"/>
    <property type="project" value="UniProtKB-EC"/>
</dbReference>
<evidence type="ECO:0000313" key="18">
    <source>
        <dbReference type="EMBL" id="GAH40898.1"/>
    </source>
</evidence>
<evidence type="ECO:0000256" key="16">
    <source>
        <dbReference type="ARBA" id="ARBA00029570"/>
    </source>
</evidence>
<comment type="pathway">
    <text evidence="6">Cofactor biosynthesis; adenosylcobalamin biosynthesis; adenosylcobalamin from cob(II)yrinate a,c-diamide: step 5/7.</text>
</comment>
<dbReference type="SUPFAM" id="SSF52540">
    <property type="entry name" value="P-loop containing nucleoside triphosphate hydrolases"/>
    <property type="match status" value="1"/>
</dbReference>
<dbReference type="CDD" id="cd00544">
    <property type="entry name" value="CobU"/>
    <property type="match status" value="1"/>
</dbReference>
<protein>
    <recommendedName>
        <fullName evidence="16">Adenosylcobinamide kinase</fullName>
        <ecNumber evidence="8">2.7.1.156</ecNumber>
        <ecNumber evidence="9">2.7.7.62</ecNumber>
    </recommendedName>
    <alternativeName>
        <fullName evidence="17">Adenosylcobinamide-phosphate guanylyltransferase</fullName>
    </alternativeName>
</protein>
<evidence type="ECO:0000256" key="3">
    <source>
        <dbReference type="ARBA" id="ARBA00001522"/>
    </source>
</evidence>
<evidence type="ECO:0000256" key="4">
    <source>
        <dbReference type="ARBA" id="ARBA00003889"/>
    </source>
</evidence>
<dbReference type="NCBIfam" id="NF004469">
    <property type="entry name" value="PRK05800.1"/>
    <property type="match status" value="1"/>
</dbReference>
<comment type="caution">
    <text evidence="18">The sequence shown here is derived from an EMBL/GenBank/DDBJ whole genome shotgun (WGS) entry which is preliminary data.</text>
</comment>
<dbReference type="PIRSF" id="PIRSF006135">
    <property type="entry name" value="CobU"/>
    <property type="match status" value="1"/>
</dbReference>
<keyword evidence="15" id="KW-0342">GTP-binding</keyword>
<accession>X1H6F5</accession>
<dbReference type="Pfam" id="PF02283">
    <property type="entry name" value="CobU"/>
    <property type="match status" value="1"/>
</dbReference>
<keyword evidence="13" id="KW-0418">Kinase</keyword>
<evidence type="ECO:0000256" key="5">
    <source>
        <dbReference type="ARBA" id="ARBA00004692"/>
    </source>
</evidence>
<evidence type="ECO:0000256" key="14">
    <source>
        <dbReference type="ARBA" id="ARBA00022840"/>
    </source>
</evidence>
<sequence>MKSILIIGGARSGKSHFAQELAQRLGKPVLFVATAAAGDEEMRQRIEEHQRVRSAAWSTLEVTTHVGGQIPQKIGEAQVVIVDCVTLLVNNIFSQYNDQTSEQIDTSLIEEKVTSEISELVECINHIDASFIIVTNEVGTGLVPANKMGRLYRDLLGKANQLLAQGADEVYLMVAGLPVLIKPPQHFGA</sequence>
<comment type="pathway">
    <text evidence="5">Cofactor biosynthesis; adenosylcobalamin biosynthesis; adenosylcobalamin from cob(II)yrinate a,c-diamide: step 6/7.</text>
</comment>
<comment type="catalytic activity">
    <reaction evidence="3">
        <text>adenosylcob(III)inamide + GTP = adenosylcob(III)inamide phosphate + GDP + H(+)</text>
        <dbReference type="Rhea" id="RHEA:15765"/>
        <dbReference type="ChEBI" id="CHEBI:2480"/>
        <dbReference type="ChEBI" id="CHEBI:15378"/>
        <dbReference type="ChEBI" id="CHEBI:37565"/>
        <dbReference type="ChEBI" id="CHEBI:58189"/>
        <dbReference type="ChEBI" id="CHEBI:58502"/>
        <dbReference type="EC" id="2.7.1.156"/>
    </reaction>
</comment>
<dbReference type="EC" id="2.7.1.156" evidence="8"/>
<evidence type="ECO:0000256" key="13">
    <source>
        <dbReference type="ARBA" id="ARBA00022777"/>
    </source>
</evidence>
<evidence type="ECO:0000256" key="7">
    <source>
        <dbReference type="ARBA" id="ARBA00007490"/>
    </source>
</evidence>
<evidence type="ECO:0000256" key="9">
    <source>
        <dbReference type="ARBA" id="ARBA00012523"/>
    </source>
</evidence>
<keyword evidence="12" id="KW-0547">Nucleotide-binding</keyword>
<evidence type="ECO:0000256" key="1">
    <source>
        <dbReference type="ARBA" id="ARBA00000312"/>
    </source>
</evidence>
<dbReference type="PANTHER" id="PTHR34848:SF1">
    <property type="entry name" value="BIFUNCTIONAL ADENOSYLCOBALAMIN BIOSYNTHESIS PROTEIN COBU"/>
    <property type="match status" value="1"/>
</dbReference>
<dbReference type="AlphaFoldDB" id="X1H6F5"/>
<dbReference type="GO" id="GO:0005524">
    <property type="term" value="F:ATP binding"/>
    <property type="evidence" value="ECO:0007669"/>
    <property type="project" value="UniProtKB-KW"/>
</dbReference>
<dbReference type="EMBL" id="BARU01005754">
    <property type="protein sequence ID" value="GAH40898.1"/>
    <property type="molecule type" value="Genomic_DNA"/>
</dbReference>
<comment type="function">
    <text evidence="4">Catalyzes ATP-dependent phosphorylation of adenosylcobinamide and addition of GMP to adenosylcobinamide phosphate.</text>
</comment>
<keyword evidence="11" id="KW-0808">Transferase</keyword>
<dbReference type="PANTHER" id="PTHR34848">
    <property type="match status" value="1"/>
</dbReference>
<evidence type="ECO:0000256" key="2">
    <source>
        <dbReference type="ARBA" id="ARBA00000711"/>
    </source>
</evidence>
<keyword evidence="10" id="KW-0169">Cobalamin biosynthesis</keyword>
<evidence type="ECO:0000256" key="17">
    <source>
        <dbReference type="ARBA" id="ARBA00030571"/>
    </source>
</evidence>
<name>X1H6F5_9ZZZZ</name>
<evidence type="ECO:0000256" key="10">
    <source>
        <dbReference type="ARBA" id="ARBA00022573"/>
    </source>
</evidence>
<comment type="similarity">
    <text evidence="7">Belongs to the CobU/CobP family.</text>
</comment>
<evidence type="ECO:0000256" key="12">
    <source>
        <dbReference type="ARBA" id="ARBA00022741"/>
    </source>
</evidence>
<evidence type="ECO:0000256" key="11">
    <source>
        <dbReference type="ARBA" id="ARBA00022679"/>
    </source>
</evidence>
<evidence type="ECO:0000256" key="8">
    <source>
        <dbReference type="ARBA" id="ARBA00012016"/>
    </source>
</evidence>
<reference evidence="18" key="1">
    <citation type="journal article" date="2014" name="Front. Microbiol.">
        <title>High frequency of phylogenetically diverse reductive dehalogenase-homologous genes in deep subseafloor sedimentary metagenomes.</title>
        <authorList>
            <person name="Kawai M."/>
            <person name="Futagami T."/>
            <person name="Toyoda A."/>
            <person name="Takaki Y."/>
            <person name="Nishi S."/>
            <person name="Hori S."/>
            <person name="Arai W."/>
            <person name="Tsubouchi T."/>
            <person name="Morono Y."/>
            <person name="Uchiyama I."/>
            <person name="Ito T."/>
            <person name="Fujiyama A."/>
            <person name="Inagaki F."/>
            <person name="Takami H."/>
        </authorList>
    </citation>
    <scope>NUCLEOTIDE SEQUENCE</scope>
    <source>
        <strain evidence="18">Expedition CK06-06</strain>
    </source>
</reference>
<dbReference type="GO" id="GO:0005525">
    <property type="term" value="F:GTP binding"/>
    <property type="evidence" value="ECO:0007669"/>
    <property type="project" value="UniProtKB-KW"/>
</dbReference>
<dbReference type="InterPro" id="IPR027417">
    <property type="entry name" value="P-loop_NTPase"/>
</dbReference>
<keyword evidence="14" id="KW-0067">ATP-binding</keyword>
<gene>
    <name evidence="18" type="ORF">S03H2_11263</name>
</gene>
<evidence type="ECO:0000256" key="6">
    <source>
        <dbReference type="ARBA" id="ARBA00005159"/>
    </source>
</evidence>
<dbReference type="GO" id="GO:0008820">
    <property type="term" value="F:cobinamide phosphate guanylyltransferase activity"/>
    <property type="evidence" value="ECO:0007669"/>
    <property type="project" value="UniProtKB-EC"/>
</dbReference>
<evidence type="ECO:0000256" key="15">
    <source>
        <dbReference type="ARBA" id="ARBA00023134"/>
    </source>
</evidence>